<dbReference type="InterPro" id="IPR050640">
    <property type="entry name" value="Bact_2-comp_sensor_kinase"/>
</dbReference>
<dbReference type="GO" id="GO:0016020">
    <property type="term" value="C:membrane"/>
    <property type="evidence" value="ECO:0007669"/>
    <property type="project" value="InterPro"/>
</dbReference>
<protein>
    <recommendedName>
        <fullName evidence="3">Signal transduction histidine kinase internal region domain-containing protein</fullName>
    </recommendedName>
</protein>
<evidence type="ECO:0000256" key="2">
    <source>
        <dbReference type="SAM" id="Phobius"/>
    </source>
</evidence>
<dbReference type="Proteomes" id="UP000297739">
    <property type="component" value="Unassembled WGS sequence"/>
</dbReference>
<dbReference type="PANTHER" id="PTHR34220:SF7">
    <property type="entry name" value="SENSOR HISTIDINE KINASE YPDA"/>
    <property type="match status" value="1"/>
</dbReference>
<dbReference type="RefSeq" id="WP_135497234.1">
    <property type="nucleotide sequence ID" value="NZ_SRLD01000013.1"/>
</dbReference>
<reference evidence="4 5" key="1">
    <citation type="submission" date="2019-04" db="EMBL/GenBank/DDBJ databases">
        <authorList>
            <person name="Feng G."/>
            <person name="Zhang J."/>
            <person name="Zhu H."/>
        </authorList>
    </citation>
    <scope>NUCLEOTIDE SEQUENCE [LARGE SCALE GENOMIC DNA]</scope>
    <source>
        <strain evidence="4 5">JCM 17223</strain>
    </source>
</reference>
<dbReference type="PANTHER" id="PTHR34220">
    <property type="entry name" value="SENSOR HISTIDINE KINASE YPDA"/>
    <property type="match status" value="1"/>
</dbReference>
<evidence type="ECO:0000313" key="5">
    <source>
        <dbReference type="Proteomes" id="UP000297739"/>
    </source>
</evidence>
<evidence type="ECO:0000256" key="1">
    <source>
        <dbReference type="SAM" id="Coils"/>
    </source>
</evidence>
<dbReference type="OrthoDB" id="9792992at2"/>
<dbReference type="AlphaFoldDB" id="A0A4Z0PMR8"/>
<keyword evidence="2" id="KW-1133">Transmembrane helix</keyword>
<comment type="caution">
    <text evidence="4">The sequence shown here is derived from an EMBL/GenBank/DDBJ whole genome shotgun (WGS) entry which is preliminary data.</text>
</comment>
<gene>
    <name evidence="4" type="ORF">E5J99_08165</name>
</gene>
<feature type="transmembrane region" description="Helical" evidence="2">
    <location>
        <begin position="117"/>
        <end position="134"/>
    </location>
</feature>
<accession>A0A4Z0PMR8</accession>
<feature type="transmembrane region" description="Helical" evidence="2">
    <location>
        <begin position="12"/>
        <end position="31"/>
    </location>
</feature>
<dbReference type="InterPro" id="IPR010559">
    <property type="entry name" value="Sig_transdc_His_kin_internal"/>
</dbReference>
<name>A0A4Z0PMR8_9BACT</name>
<feature type="transmembrane region" description="Helical" evidence="2">
    <location>
        <begin position="73"/>
        <end position="97"/>
    </location>
</feature>
<keyword evidence="2" id="KW-0472">Membrane</keyword>
<keyword evidence="5" id="KW-1185">Reference proteome</keyword>
<dbReference type="InterPro" id="IPR036890">
    <property type="entry name" value="HATPase_C_sf"/>
</dbReference>
<dbReference type="Pfam" id="PF06580">
    <property type="entry name" value="His_kinase"/>
    <property type="match status" value="1"/>
</dbReference>
<feature type="domain" description="Signal transduction histidine kinase internal region" evidence="3">
    <location>
        <begin position="161"/>
        <end position="241"/>
    </location>
</feature>
<evidence type="ECO:0000259" key="3">
    <source>
        <dbReference type="Pfam" id="PF06580"/>
    </source>
</evidence>
<dbReference type="GO" id="GO:0000155">
    <property type="term" value="F:phosphorelay sensor kinase activity"/>
    <property type="evidence" value="ECO:0007669"/>
    <property type="project" value="InterPro"/>
</dbReference>
<dbReference type="Gene3D" id="3.30.565.10">
    <property type="entry name" value="Histidine kinase-like ATPase, C-terminal domain"/>
    <property type="match status" value="1"/>
</dbReference>
<feature type="transmembrane region" description="Helical" evidence="2">
    <location>
        <begin position="43"/>
        <end position="61"/>
    </location>
</feature>
<dbReference type="EMBL" id="SRLD01000013">
    <property type="protein sequence ID" value="TGE16955.1"/>
    <property type="molecule type" value="Genomic_DNA"/>
</dbReference>
<keyword evidence="1" id="KW-0175">Coiled coil</keyword>
<organism evidence="4 5">
    <name type="scientific">Hymenobacter elongatus</name>
    <dbReference type="NCBI Taxonomy" id="877208"/>
    <lineage>
        <taxon>Bacteria</taxon>
        <taxon>Pseudomonadati</taxon>
        <taxon>Bacteroidota</taxon>
        <taxon>Cytophagia</taxon>
        <taxon>Cytophagales</taxon>
        <taxon>Hymenobacteraceae</taxon>
        <taxon>Hymenobacter</taxon>
    </lineage>
</organism>
<proteinExistence type="predicted"/>
<keyword evidence="2" id="KW-0812">Transmembrane</keyword>
<feature type="coiled-coil region" evidence="1">
    <location>
        <begin position="137"/>
        <end position="164"/>
    </location>
</feature>
<evidence type="ECO:0000313" key="4">
    <source>
        <dbReference type="EMBL" id="TGE16955.1"/>
    </source>
</evidence>
<feature type="transmembrane region" description="Helical" evidence="2">
    <location>
        <begin position="245"/>
        <end position="265"/>
    </location>
</feature>
<sequence length="347" mass="40463">MRVLPKLANTIIIHFSVWIFYIVYEIGILLLSRPNEVNLLETLFNFALYAALFYVNSLLLLPKLIGTKRYLTYALSLLAVIGLFFLAKYILYINILPSITSHLLHPITTFDDFMSNNLYRGTYFVLLSFGFWFARNAVQLEKQKREQERQLRIAEKSLMEADLAFLKSQINPHFLFNALNFLYAHAYPHSEDTAKGILLLSDIMRYALKDDDNNGKVMLEKEVQHLHNYIAINQLRFNNRLQIQFEIVGGLQFLMILPLVLITFVENCFKHGELADAEHPLRIQLKTENNRLHFSTHNRKRNGPKERTTGIGLVNTKKRLDLVYPDRYALVVTNEPEYYTCQLTIDL</sequence>